<comment type="caution">
    <text evidence="2">The sequence shown here is derived from an EMBL/GenBank/DDBJ whole genome shotgun (WGS) entry which is preliminary data.</text>
</comment>
<sequence>MYRSRMPYTRWHAKAEQIKERMKKNVIPNYYRIQSNRESSEESESSSSEQLLVFGESERENRSKASQEEGFDASRYKREPIKPIREQIKEFQKKKTTLGFGTQSERFWTGKQDYIPPPGTYDPTVNRSFGVPKSTRREDEPFAKAPPANRMVSTTTSTVGPGVYNYHDVMNISKKVKSAGRFDTSTDVRCGPIKTGYFACLSTEQQGPHFTDFPTTIDLAKAPKNAYKGKFSHCDRGVQRAHDRLSVSSGFSRFFNLKNEIAPNTYDPVWPAHKKKSFNVKQIPFMSSADRMTKREYELYIGNSTPFTGPGRYNYPNPEENLGKGFTFPKDARSHNARPGLEKLLKHRLEPKNIPKQWTACVGNPQRRGSELTGCYLKLQ</sequence>
<dbReference type="Proteomes" id="UP000728185">
    <property type="component" value="Unassembled WGS sequence"/>
</dbReference>
<dbReference type="EMBL" id="LUCM01009604">
    <property type="protein sequence ID" value="KAA0186709.1"/>
    <property type="molecule type" value="Genomic_DNA"/>
</dbReference>
<dbReference type="AlphaFoldDB" id="A0A8E0RNN9"/>
<gene>
    <name evidence="2" type="ORF">FBUS_09509</name>
</gene>
<keyword evidence="3" id="KW-1185">Reference proteome</keyword>
<evidence type="ECO:0000313" key="3">
    <source>
        <dbReference type="Proteomes" id="UP000728185"/>
    </source>
</evidence>
<evidence type="ECO:0008006" key="4">
    <source>
        <dbReference type="Google" id="ProtNLM"/>
    </source>
</evidence>
<dbReference type="PANTHER" id="PTHR34914">
    <property type="entry name" value="LYMPHOCYTE EXPANSION MOLECULE"/>
    <property type="match status" value="1"/>
</dbReference>
<protein>
    <recommendedName>
        <fullName evidence="4">Sperm-tail PG-rich repeat-containing protein 2</fullName>
    </recommendedName>
</protein>
<proteinExistence type="predicted"/>
<organism evidence="2 3">
    <name type="scientific">Fasciolopsis buskii</name>
    <dbReference type="NCBI Taxonomy" id="27845"/>
    <lineage>
        <taxon>Eukaryota</taxon>
        <taxon>Metazoa</taxon>
        <taxon>Spiralia</taxon>
        <taxon>Lophotrochozoa</taxon>
        <taxon>Platyhelminthes</taxon>
        <taxon>Trematoda</taxon>
        <taxon>Digenea</taxon>
        <taxon>Plagiorchiida</taxon>
        <taxon>Echinostomata</taxon>
        <taxon>Echinostomatoidea</taxon>
        <taxon>Fasciolidae</taxon>
        <taxon>Fasciolopsis</taxon>
    </lineage>
</organism>
<evidence type="ECO:0000313" key="2">
    <source>
        <dbReference type="EMBL" id="KAA0186709.1"/>
    </source>
</evidence>
<feature type="region of interest" description="Disordered" evidence="1">
    <location>
        <begin position="109"/>
        <end position="156"/>
    </location>
</feature>
<feature type="compositionally biased region" description="Basic and acidic residues" evidence="1">
    <location>
        <begin position="56"/>
        <end position="83"/>
    </location>
</feature>
<feature type="region of interest" description="Disordered" evidence="1">
    <location>
        <begin position="29"/>
        <end position="83"/>
    </location>
</feature>
<name>A0A8E0RNN9_9TREM</name>
<evidence type="ECO:0000256" key="1">
    <source>
        <dbReference type="SAM" id="MobiDB-lite"/>
    </source>
</evidence>
<reference evidence="2" key="1">
    <citation type="submission" date="2019-05" db="EMBL/GenBank/DDBJ databases">
        <title>Annotation for the trematode Fasciolopsis buski.</title>
        <authorList>
            <person name="Choi Y.-J."/>
        </authorList>
    </citation>
    <scope>NUCLEOTIDE SEQUENCE</scope>
    <source>
        <strain evidence="2">HT</strain>
        <tissue evidence="2">Whole worm</tissue>
    </source>
</reference>
<dbReference type="OrthoDB" id="6275292at2759"/>
<accession>A0A8E0RNN9</accession>
<dbReference type="InterPro" id="IPR033557">
    <property type="entry name" value="CIMAP2"/>
</dbReference>
<dbReference type="PANTHER" id="PTHR34914:SF1">
    <property type="entry name" value="LYMPHOCYTE EXPANSION MOLECULE"/>
    <property type="match status" value="1"/>
</dbReference>